<reference evidence="7 8" key="1">
    <citation type="journal article" date="2014" name="Genome Announc.">
        <title>Draft Genome Sequences of Two Isolates of the Roseobacter Group, Sulfitobacter sp. Strains 3SOLIMAR09 and 1FIGIMAR09, from Harbors of Mallorca Island (Mediterranean Sea).</title>
        <authorList>
            <person name="Mas-Llado M."/>
            <person name="Pina-Villalonga J.M."/>
            <person name="Brunet-Galmes I."/>
            <person name="Nogales B."/>
            <person name="Bosch R."/>
        </authorList>
    </citation>
    <scope>NUCLEOTIDE SEQUENCE [LARGE SCALE GENOMIC DNA]</scope>
    <source>
        <strain evidence="7 8">1FIGIMAR09</strain>
    </source>
</reference>
<dbReference type="Pfam" id="PF01810">
    <property type="entry name" value="LysE"/>
    <property type="match status" value="1"/>
</dbReference>
<dbReference type="RefSeq" id="WP_037904359.1">
    <property type="nucleotide sequence ID" value="NZ_JEMU01000001.1"/>
</dbReference>
<organism evidence="7 8">
    <name type="scientific">Sulfitobacter mediterraneus</name>
    <dbReference type="NCBI Taxonomy" id="83219"/>
    <lineage>
        <taxon>Bacteria</taxon>
        <taxon>Pseudomonadati</taxon>
        <taxon>Pseudomonadota</taxon>
        <taxon>Alphaproteobacteria</taxon>
        <taxon>Rhodobacterales</taxon>
        <taxon>Roseobacteraceae</taxon>
        <taxon>Sulfitobacter</taxon>
    </lineage>
</organism>
<keyword evidence="2" id="KW-1003">Cell membrane</keyword>
<sequence length="203" mass="21378">MTAAALASLALVQLLIAMSPGPAAVLTIRTAAVDGVKPALTLSVGLAVGVLLWAVAALLGLSLVFEIMPWLQTGLRVIGGLFLIWIALSLWRNAAAPLPETCTQVPRSTASILRLGVWTNLANPKALAYFAAVFTGALPADLTWVQALIVLAMIFVIETGWYAALSLLFSGTGPRRIYVRIKTGAERVFGVLLGLFGVRIALS</sequence>
<feature type="transmembrane region" description="Helical" evidence="6">
    <location>
        <begin position="73"/>
        <end position="91"/>
    </location>
</feature>
<dbReference type="EMBL" id="JEMU01000001">
    <property type="protein sequence ID" value="KAJ04803.1"/>
    <property type="molecule type" value="Genomic_DNA"/>
</dbReference>
<dbReference type="GO" id="GO:0005886">
    <property type="term" value="C:plasma membrane"/>
    <property type="evidence" value="ECO:0007669"/>
    <property type="project" value="UniProtKB-SubCell"/>
</dbReference>
<keyword evidence="3 6" id="KW-0812">Transmembrane</keyword>
<feature type="transmembrane region" description="Helical" evidence="6">
    <location>
        <begin position="144"/>
        <end position="164"/>
    </location>
</feature>
<evidence type="ECO:0000256" key="5">
    <source>
        <dbReference type="ARBA" id="ARBA00023136"/>
    </source>
</evidence>
<dbReference type="PANTHER" id="PTHR30086:SF19">
    <property type="entry name" value="THREONINE EFFLUX PROTEIN"/>
    <property type="match status" value="1"/>
</dbReference>
<keyword evidence="4 6" id="KW-1133">Transmembrane helix</keyword>
<dbReference type="eggNOG" id="COG1280">
    <property type="taxonomic scope" value="Bacteria"/>
</dbReference>
<proteinExistence type="predicted"/>
<name>A0A061SX96_9RHOB</name>
<feature type="transmembrane region" description="Helical" evidence="6">
    <location>
        <begin position="184"/>
        <end position="202"/>
    </location>
</feature>
<feature type="transmembrane region" description="Helical" evidence="6">
    <location>
        <begin position="39"/>
        <end position="61"/>
    </location>
</feature>
<accession>A0A061SX96</accession>
<keyword evidence="8" id="KW-1185">Reference proteome</keyword>
<evidence type="ECO:0000256" key="4">
    <source>
        <dbReference type="ARBA" id="ARBA00022989"/>
    </source>
</evidence>
<evidence type="ECO:0000256" key="1">
    <source>
        <dbReference type="ARBA" id="ARBA00004651"/>
    </source>
</evidence>
<evidence type="ECO:0000313" key="7">
    <source>
        <dbReference type="EMBL" id="KAJ04803.1"/>
    </source>
</evidence>
<keyword evidence="5 6" id="KW-0472">Membrane</keyword>
<comment type="subcellular location">
    <subcellularLocation>
        <location evidence="1">Cell membrane</location>
        <topology evidence="1">Multi-pass membrane protein</topology>
    </subcellularLocation>
</comment>
<dbReference type="GO" id="GO:0015171">
    <property type="term" value="F:amino acid transmembrane transporter activity"/>
    <property type="evidence" value="ECO:0007669"/>
    <property type="project" value="TreeGrafter"/>
</dbReference>
<protein>
    <submittedName>
        <fullName evidence="7">Transporter</fullName>
    </submittedName>
</protein>
<dbReference type="Proteomes" id="UP000027337">
    <property type="component" value="Unassembled WGS sequence"/>
</dbReference>
<comment type="caution">
    <text evidence="7">The sequence shown here is derived from an EMBL/GenBank/DDBJ whole genome shotgun (WGS) entry which is preliminary data.</text>
</comment>
<dbReference type="InterPro" id="IPR001123">
    <property type="entry name" value="LeuE-type"/>
</dbReference>
<evidence type="ECO:0000256" key="2">
    <source>
        <dbReference type="ARBA" id="ARBA00022475"/>
    </source>
</evidence>
<evidence type="ECO:0000256" key="3">
    <source>
        <dbReference type="ARBA" id="ARBA00022692"/>
    </source>
</evidence>
<gene>
    <name evidence="7" type="ORF">PM02_00920</name>
</gene>
<evidence type="ECO:0000256" key="6">
    <source>
        <dbReference type="SAM" id="Phobius"/>
    </source>
</evidence>
<dbReference type="PANTHER" id="PTHR30086">
    <property type="entry name" value="ARGININE EXPORTER PROTEIN ARGO"/>
    <property type="match status" value="1"/>
</dbReference>
<dbReference type="AlphaFoldDB" id="A0A061SX96"/>
<evidence type="ECO:0000313" key="8">
    <source>
        <dbReference type="Proteomes" id="UP000027337"/>
    </source>
</evidence>
<dbReference type="STRING" id="83219.PM02_00920"/>